<sequence>MTLTLSPSEGKTVDRSARIAELEKQLVKVRRDITEQNRLEKKWQLFEGACKKLRKEMGKTLTREERDAIDGLYIFLHSGCVDFVRNVPSVTDKGENKRLNRDLDTAEALRELDTLTK</sequence>
<comment type="caution">
    <text evidence="1">The sequence shown here is derived from an EMBL/GenBank/DDBJ whole genome shotgun (WGS) entry which is preliminary data.</text>
</comment>
<accession>A0A0F8ZGZ8</accession>
<gene>
    <name evidence="1" type="ORF">LCGC14_3036050</name>
</gene>
<reference evidence="1" key="1">
    <citation type="journal article" date="2015" name="Nature">
        <title>Complex archaea that bridge the gap between prokaryotes and eukaryotes.</title>
        <authorList>
            <person name="Spang A."/>
            <person name="Saw J.H."/>
            <person name="Jorgensen S.L."/>
            <person name="Zaremba-Niedzwiedzka K."/>
            <person name="Martijn J."/>
            <person name="Lind A.E."/>
            <person name="van Eijk R."/>
            <person name="Schleper C."/>
            <person name="Guy L."/>
            <person name="Ettema T.J."/>
        </authorList>
    </citation>
    <scope>NUCLEOTIDE SEQUENCE</scope>
</reference>
<protein>
    <submittedName>
        <fullName evidence="1">Uncharacterized protein</fullName>
    </submittedName>
</protein>
<name>A0A0F8ZGZ8_9ZZZZ</name>
<evidence type="ECO:0000313" key="1">
    <source>
        <dbReference type="EMBL" id="KKK59271.1"/>
    </source>
</evidence>
<proteinExistence type="predicted"/>
<dbReference type="AlphaFoldDB" id="A0A0F8ZGZ8"/>
<organism evidence="1">
    <name type="scientific">marine sediment metagenome</name>
    <dbReference type="NCBI Taxonomy" id="412755"/>
    <lineage>
        <taxon>unclassified sequences</taxon>
        <taxon>metagenomes</taxon>
        <taxon>ecological metagenomes</taxon>
    </lineage>
</organism>
<dbReference type="EMBL" id="LAZR01063562">
    <property type="protein sequence ID" value="KKK59271.1"/>
    <property type="molecule type" value="Genomic_DNA"/>
</dbReference>